<comment type="caution">
    <text evidence="4">The sequence shown here is derived from an EMBL/GenBank/DDBJ whole genome shotgun (WGS) entry which is preliminary data.</text>
</comment>
<protein>
    <recommendedName>
        <fullName evidence="3">CID domain-containing protein</fullName>
    </recommendedName>
</protein>
<accession>A0A9P8C0A0</accession>
<evidence type="ECO:0000256" key="1">
    <source>
        <dbReference type="ARBA" id="ARBA00022884"/>
    </source>
</evidence>
<dbReference type="GO" id="GO:0006396">
    <property type="term" value="P:RNA processing"/>
    <property type="evidence" value="ECO:0007669"/>
    <property type="project" value="InterPro"/>
</dbReference>
<dbReference type="PROSITE" id="PS51391">
    <property type="entry name" value="CID"/>
    <property type="match status" value="1"/>
</dbReference>
<feature type="region of interest" description="Disordered" evidence="2">
    <location>
        <begin position="465"/>
        <end position="499"/>
    </location>
</feature>
<keyword evidence="5" id="KW-1185">Reference proteome</keyword>
<feature type="compositionally biased region" description="Basic and acidic residues" evidence="2">
    <location>
        <begin position="191"/>
        <end position="203"/>
    </location>
</feature>
<proteinExistence type="predicted"/>
<dbReference type="GO" id="GO:0005634">
    <property type="term" value="C:nucleus"/>
    <property type="evidence" value="ECO:0007669"/>
    <property type="project" value="TreeGrafter"/>
</dbReference>
<dbReference type="SUPFAM" id="SSF109905">
    <property type="entry name" value="Surp module (SWAP domain)"/>
    <property type="match status" value="1"/>
</dbReference>
<dbReference type="InterPro" id="IPR006569">
    <property type="entry name" value="CID_dom"/>
</dbReference>
<dbReference type="InterPro" id="IPR051485">
    <property type="entry name" value="SR-CTD_assoc_factor"/>
</dbReference>
<feature type="compositionally biased region" description="Low complexity" evidence="2">
    <location>
        <begin position="778"/>
        <end position="787"/>
    </location>
</feature>
<evidence type="ECO:0000313" key="5">
    <source>
        <dbReference type="Proteomes" id="UP000824998"/>
    </source>
</evidence>
<dbReference type="GO" id="GO:0003723">
    <property type="term" value="F:RNA binding"/>
    <property type="evidence" value="ECO:0007669"/>
    <property type="project" value="UniProtKB-KW"/>
</dbReference>
<dbReference type="EMBL" id="MU251877">
    <property type="protein sequence ID" value="KAG9228687.1"/>
    <property type="molecule type" value="Genomic_DNA"/>
</dbReference>
<feature type="compositionally biased region" description="Basic and acidic residues" evidence="2">
    <location>
        <begin position="568"/>
        <end position="578"/>
    </location>
</feature>
<gene>
    <name evidence="4" type="ORF">BJ875DRAFT_476877</name>
</gene>
<dbReference type="Gene3D" id="1.10.10.790">
    <property type="entry name" value="Surp module"/>
    <property type="match status" value="1"/>
</dbReference>
<evidence type="ECO:0000256" key="2">
    <source>
        <dbReference type="SAM" id="MobiDB-lite"/>
    </source>
</evidence>
<dbReference type="InterPro" id="IPR008942">
    <property type="entry name" value="ENTH_VHS"/>
</dbReference>
<feature type="region of interest" description="Disordered" evidence="2">
    <location>
        <begin position="710"/>
        <end position="814"/>
    </location>
</feature>
<dbReference type="Pfam" id="PF01805">
    <property type="entry name" value="Surp"/>
    <property type="match status" value="1"/>
</dbReference>
<feature type="domain" description="CID" evidence="3">
    <location>
        <begin position="504"/>
        <end position="687"/>
    </location>
</feature>
<dbReference type="InterPro" id="IPR035967">
    <property type="entry name" value="SWAP/Surp_sf"/>
</dbReference>
<dbReference type="AlphaFoldDB" id="A0A9P8C0A0"/>
<name>A0A9P8C0A0_9HELO</name>
<evidence type="ECO:0000313" key="4">
    <source>
        <dbReference type="EMBL" id="KAG9228687.1"/>
    </source>
</evidence>
<organism evidence="4 5">
    <name type="scientific">Amylocarpus encephaloides</name>
    <dbReference type="NCBI Taxonomy" id="45428"/>
    <lineage>
        <taxon>Eukaryota</taxon>
        <taxon>Fungi</taxon>
        <taxon>Dikarya</taxon>
        <taxon>Ascomycota</taxon>
        <taxon>Pezizomycotina</taxon>
        <taxon>Leotiomycetes</taxon>
        <taxon>Helotiales</taxon>
        <taxon>Helotiales incertae sedis</taxon>
        <taxon>Amylocarpus</taxon>
    </lineage>
</organism>
<feature type="compositionally biased region" description="Gly residues" evidence="2">
    <location>
        <begin position="121"/>
        <end position="132"/>
    </location>
</feature>
<feature type="compositionally biased region" description="Basic and acidic residues" evidence="2">
    <location>
        <begin position="713"/>
        <end position="723"/>
    </location>
</feature>
<feature type="region of interest" description="Disordered" evidence="2">
    <location>
        <begin position="64"/>
        <end position="204"/>
    </location>
</feature>
<dbReference type="PANTHER" id="PTHR23140:SF0">
    <property type="entry name" value="U2 SNRNP-ASSOCIATED SURP MOTIF-CONTAINING PROTEIN"/>
    <property type="match status" value="1"/>
</dbReference>
<reference evidence="4" key="1">
    <citation type="journal article" date="2021" name="IMA Fungus">
        <title>Genomic characterization of three marine fungi, including Emericellopsis atlantica sp. nov. with signatures of a generalist lifestyle and marine biomass degradation.</title>
        <authorList>
            <person name="Hagestad O.C."/>
            <person name="Hou L."/>
            <person name="Andersen J.H."/>
            <person name="Hansen E.H."/>
            <person name="Altermark B."/>
            <person name="Li C."/>
            <person name="Kuhnert E."/>
            <person name="Cox R.J."/>
            <person name="Crous P.W."/>
            <person name="Spatafora J.W."/>
            <person name="Lail K."/>
            <person name="Amirebrahimi M."/>
            <person name="Lipzen A."/>
            <person name="Pangilinan J."/>
            <person name="Andreopoulos W."/>
            <person name="Hayes R.D."/>
            <person name="Ng V."/>
            <person name="Grigoriev I.V."/>
            <person name="Jackson S.A."/>
            <person name="Sutton T.D.S."/>
            <person name="Dobson A.D.W."/>
            <person name="Rama T."/>
        </authorList>
    </citation>
    <scope>NUCLEOTIDE SEQUENCE</scope>
    <source>
        <strain evidence="4">TRa018bII</strain>
    </source>
</reference>
<dbReference type="Proteomes" id="UP000824998">
    <property type="component" value="Unassembled WGS sequence"/>
</dbReference>
<feature type="region of interest" description="Disordered" evidence="2">
    <location>
        <begin position="564"/>
        <end position="591"/>
    </location>
</feature>
<keyword evidence="1" id="KW-0694">RNA-binding</keyword>
<dbReference type="OrthoDB" id="377209at2759"/>
<evidence type="ECO:0000259" key="3">
    <source>
        <dbReference type="PROSITE" id="PS51391"/>
    </source>
</evidence>
<sequence>MRRPPIMAKEPNKKIHEFPEVEDKLHAPTKKSLFERQKADAEAKRLREEAETKAVYEDFVKSFDDEDGDIKGNGGFNRADNGGRLGGGFGVISGPPKRHYGQGTMGLGPAGGPAGRVPGSSGMGGRGSGPGSLGPPPPSLNKKRTFEGGFSQTPNKRDRNDRGLLAFDNYEQERERAPAQAFHNSDDEDERTTKQSREEERAVPKPTLRLASLPPGTSPAVIKALLASNITVDAVRIIPPNGPGSYSERKSMTAIVTLAKDTPANDIDAAVNVLQNRYLGFGHYLSLHRHLSSAVANSATLPSVGNTASQPFGAKQVVLETAGRGHAPPPVNRGFAPPTSYGPALPSRTGPLLHVPVQAPQDIKELKLIHKVIENLLQHGPEFEALLMSRPDVQREEKWAWIWDPRRIGGVWYRWRLWEVLTGSTTKRGQGKYLPLFEGSSAWKAPDQPLAYEYTTRLDEFVSDSEYNSSDDDESGDEGTKRQHQAGGGPPDTGLLNEDGKAYLNPLEKAKLTHLLARLPTSTGKLRKGDIARITAFAISHAGRGSDEVVSMIVSNIEKPFACTSANPDHKKDFERAGSEPIPDEEEKSDTSSASLIGIYLISDILSSSSTSGVRHAWRYRQLFESALRQRHVFENLGRMERKMKWGRLRGEKWKRSVGNILGLWEGWCVFPAGSQEFFVTVFNNPPLTPQEEIEAAKKEDEEAVAKGKNRWKAVEESAKETPAEAPAEEEDVDGEPMEEDVDGEPMVDDEDVDGVPMEDDVDGEPMEADVDRDPPVVEENLVEPNVPSAPVGGSRMKRPKAVDMFADSDDEDT</sequence>
<feature type="compositionally biased region" description="Acidic residues" evidence="2">
    <location>
        <begin position="727"/>
        <end position="769"/>
    </location>
</feature>
<dbReference type="Gene3D" id="1.25.40.90">
    <property type="match status" value="1"/>
</dbReference>
<dbReference type="InterPro" id="IPR000061">
    <property type="entry name" value="Surp"/>
</dbReference>
<feature type="compositionally biased region" description="Gly residues" evidence="2">
    <location>
        <begin position="103"/>
        <end position="114"/>
    </location>
</feature>
<dbReference type="PANTHER" id="PTHR23140">
    <property type="entry name" value="RNA PROCESSING PROTEIN LD23810P"/>
    <property type="match status" value="1"/>
</dbReference>